<dbReference type="KEGG" id="pfy:PFICI_07711"/>
<sequence>MAISWAFRAIVGIVALLTTVAVVVLEIANAQTRRNAATVQTTAAVATTLEGLTLVVMAVLVCMSFRHSTYYGPSKLSAIWFPLYVTGVVLATAASVVALVFVDKEEKPAEILGTSKMSYLVGTSVALGLAFTFQLSFVIIYFMGSRVQHDEKQGLSSPSGRFLPQMRMKSVPYSRTAESVIKPAEVCSFDMMSPPGSSGGETMRSSLSHRVRPMDSKTRLLSTRSSHSIKSTPSKRRGRGMSFDTMPDVEEGFDSWDTSSVDTQNRQVLDTAMPAADRFLGALETIPASPTVSRSSSPYTAADIEPPQAAMHRARSYSPVPRPPPALHSYGSTGELHIHPLFRADSPTPPPAATPGTSIVAAPEGSRTLSVKKITRMRSGSLPTTSSPLSRQGSIDSMRSKQSVSPGGRLSPIPIEPPEERQMTPPLPDWILNAGSRTSLTDYHLRKQRERDGTVDSGFESTF</sequence>
<feature type="region of interest" description="Disordered" evidence="1">
    <location>
        <begin position="193"/>
        <end position="243"/>
    </location>
</feature>
<dbReference type="OMA" id="YSQTMPI"/>
<gene>
    <name evidence="3" type="ORF">PFICI_07711</name>
</gene>
<evidence type="ECO:0000256" key="1">
    <source>
        <dbReference type="SAM" id="MobiDB-lite"/>
    </source>
</evidence>
<protein>
    <submittedName>
        <fullName evidence="3">Uncharacterized protein</fullName>
    </submittedName>
</protein>
<dbReference type="STRING" id="1229662.W3X462"/>
<dbReference type="EMBL" id="KI912113">
    <property type="protein sequence ID" value="ETS80182.1"/>
    <property type="molecule type" value="Genomic_DNA"/>
</dbReference>
<feature type="region of interest" description="Disordered" evidence="1">
    <location>
        <begin position="375"/>
        <end position="463"/>
    </location>
</feature>
<feature type="transmembrane region" description="Helical" evidence="2">
    <location>
        <begin position="6"/>
        <end position="30"/>
    </location>
</feature>
<organism evidence="3 4">
    <name type="scientific">Pestalotiopsis fici (strain W106-1 / CGMCC3.15140)</name>
    <dbReference type="NCBI Taxonomy" id="1229662"/>
    <lineage>
        <taxon>Eukaryota</taxon>
        <taxon>Fungi</taxon>
        <taxon>Dikarya</taxon>
        <taxon>Ascomycota</taxon>
        <taxon>Pezizomycotina</taxon>
        <taxon>Sordariomycetes</taxon>
        <taxon>Xylariomycetidae</taxon>
        <taxon>Amphisphaeriales</taxon>
        <taxon>Sporocadaceae</taxon>
        <taxon>Pestalotiopsis</taxon>
    </lineage>
</organism>
<dbReference type="Proteomes" id="UP000030651">
    <property type="component" value="Unassembled WGS sequence"/>
</dbReference>
<evidence type="ECO:0000256" key="2">
    <source>
        <dbReference type="SAM" id="Phobius"/>
    </source>
</evidence>
<evidence type="ECO:0000313" key="3">
    <source>
        <dbReference type="EMBL" id="ETS80182.1"/>
    </source>
</evidence>
<keyword evidence="2" id="KW-1133">Transmembrane helix</keyword>
<dbReference type="AlphaFoldDB" id="W3X462"/>
<feature type="transmembrane region" description="Helical" evidence="2">
    <location>
        <begin position="78"/>
        <end position="102"/>
    </location>
</feature>
<keyword evidence="4" id="KW-1185">Reference proteome</keyword>
<dbReference type="RefSeq" id="XP_007834483.1">
    <property type="nucleotide sequence ID" value="XM_007836292.1"/>
</dbReference>
<name>W3X462_PESFW</name>
<dbReference type="OrthoDB" id="5431149at2759"/>
<feature type="compositionally biased region" description="Polar residues" evidence="1">
    <location>
        <begin position="392"/>
        <end position="405"/>
    </location>
</feature>
<dbReference type="eggNOG" id="ENOG502S6ST">
    <property type="taxonomic scope" value="Eukaryota"/>
</dbReference>
<feature type="compositionally biased region" description="Low complexity" evidence="1">
    <location>
        <begin position="378"/>
        <end position="391"/>
    </location>
</feature>
<reference evidence="4" key="1">
    <citation type="journal article" date="2015" name="BMC Genomics">
        <title>Genomic and transcriptomic analysis of the endophytic fungus Pestalotiopsis fici reveals its lifestyle and high potential for synthesis of natural products.</title>
        <authorList>
            <person name="Wang X."/>
            <person name="Zhang X."/>
            <person name="Liu L."/>
            <person name="Xiang M."/>
            <person name="Wang W."/>
            <person name="Sun X."/>
            <person name="Che Y."/>
            <person name="Guo L."/>
            <person name="Liu G."/>
            <person name="Guo L."/>
            <person name="Wang C."/>
            <person name="Yin W.B."/>
            <person name="Stadler M."/>
            <person name="Zhang X."/>
            <person name="Liu X."/>
        </authorList>
    </citation>
    <scope>NUCLEOTIDE SEQUENCE [LARGE SCALE GENOMIC DNA]</scope>
    <source>
        <strain evidence="4">W106-1 / CGMCC3.15140</strain>
    </source>
</reference>
<evidence type="ECO:0000313" key="4">
    <source>
        <dbReference type="Proteomes" id="UP000030651"/>
    </source>
</evidence>
<dbReference type="HOGENOM" id="CLU_030774_1_0_1"/>
<feature type="transmembrane region" description="Helical" evidence="2">
    <location>
        <begin position="42"/>
        <end position="66"/>
    </location>
</feature>
<dbReference type="GeneID" id="19272724"/>
<proteinExistence type="predicted"/>
<keyword evidence="2" id="KW-0812">Transmembrane</keyword>
<dbReference type="InParanoid" id="W3X462"/>
<keyword evidence="2" id="KW-0472">Membrane</keyword>
<feature type="transmembrane region" description="Helical" evidence="2">
    <location>
        <begin position="123"/>
        <end position="143"/>
    </location>
</feature>
<feature type="compositionally biased region" description="Polar residues" evidence="1">
    <location>
        <begin position="219"/>
        <end position="232"/>
    </location>
</feature>
<accession>W3X462</accession>
<feature type="compositionally biased region" description="Basic and acidic residues" evidence="1">
    <location>
        <begin position="443"/>
        <end position="454"/>
    </location>
</feature>